<evidence type="ECO:0000256" key="5">
    <source>
        <dbReference type="ARBA" id="ARBA00024345"/>
    </source>
</evidence>
<reference evidence="6 7" key="1">
    <citation type="journal article" date="2016" name="Mol. Biol. Evol.">
        <title>Comparative Genomics of Early-Diverging Mushroom-Forming Fungi Provides Insights into the Origins of Lignocellulose Decay Capabilities.</title>
        <authorList>
            <person name="Nagy L.G."/>
            <person name="Riley R."/>
            <person name="Tritt A."/>
            <person name="Adam C."/>
            <person name="Daum C."/>
            <person name="Floudas D."/>
            <person name="Sun H."/>
            <person name="Yadav J.S."/>
            <person name="Pangilinan J."/>
            <person name="Larsson K.H."/>
            <person name="Matsuura K."/>
            <person name="Barry K."/>
            <person name="Labutti K."/>
            <person name="Kuo R."/>
            <person name="Ohm R.A."/>
            <person name="Bhattacharya S.S."/>
            <person name="Shirouzu T."/>
            <person name="Yoshinaga Y."/>
            <person name="Martin F.M."/>
            <person name="Grigoriev I.V."/>
            <person name="Hibbett D.S."/>
        </authorList>
    </citation>
    <scope>NUCLEOTIDE SEQUENCE [LARGE SCALE GENOMIC DNA]</scope>
    <source>
        <strain evidence="6 7">L-15889</strain>
    </source>
</reference>
<dbReference type="PANTHER" id="PTHR47427:SF1">
    <property type="entry name" value="PROTEIN STE12"/>
    <property type="match status" value="1"/>
</dbReference>
<keyword evidence="7" id="KW-1185">Reference proteome</keyword>
<dbReference type="InterPro" id="IPR052127">
    <property type="entry name" value="STE12_transcription_factor"/>
</dbReference>
<name>A0A165PUC8_9APHY</name>
<keyword evidence="4" id="KW-0539">Nucleus</keyword>
<dbReference type="GO" id="GO:1990526">
    <property type="term" value="C:Ste12p-Dig1p-Dig2p complex"/>
    <property type="evidence" value="ECO:0007669"/>
    <property type="project" value="TreeGrafter"/>
</dbReference>
<gene>
    <name evidence="6" type="ORF">DAEQUDRAFT_727753</name>
</gene>
<dbReference type="Pfam" id="PF02200">
    <property type="entry name" value="STE"/>
    <property type="match status" value="1"/>
</dbReference>
<dbReference type="InterPro" id="IPR003120">
    <property type="entry name" value="Ste12"/>
</dbReference>
<dbReference type="GO" id="GO:1990527">
    <property type="term" value="C:Tec1p-Ste12p-Dig1p complex"/>
    <property type="evidence" value="ECO:0007669"/>
    <property type="project" value="TreeGrafter"/>
</dbReference>
<dbReference type="AlphaFoldDB" id="A0A165PUC8"/>
<evidence type="ECO:0000313" key="7">
    <source>
        <dbReference type="Proteomes" id="UP000076727"/>
    </source>
</evidence>
<dbReference type="OrthoDB" id="1095242at2759"/>
<dbReference type="EMBL" id="KV429065">
    <property type="protein sequence ID" value="KZT68630.1"/>
    <property type="molecule type" value="Genomic_DNA"/>
</dbReference>
<accession>A0A165PUC8</accession>
<evidence type="ECO:0000256" key="4">
    <source>
        <dbReference type="ARBA" id="ARBA00023242"/>
    </source>
</evidence>
<keyword evidence="2" id="KW-0805">Transcription regulation</keyword>
<dbReference type="STRING" id="1314783.A0A165PUC8"/>
<evidence type="ECO:0000256" key="3">
    <source>
        <dbReference type="ARBA" id="ARBA00023163"/>
    </source>
</evidence>
<dbReference type="GO" id="GO:0003700">
    <property type="term" value="F:DNA-binding transcription factor activity"/>
    <property type="evidence" value="ECO:0007669"/>
    <property type="project" value="InterPro"/>
</dbReference>
<comment type="similarity">
    <text evidence="5">Belongs to the STE12 transcription factor family.</text>
</comment>
<organism evidence="6 7">
    <name type="scientific">Daedalea quercina L-15889</name>
    <dbReference type="NCBI Taxonomy" id="1314783"/>
    <lineage>
        <taxon>Eukaryota</taxon>
        <taxon>Fungi</taxon>
        <taxon>Dikarya</taxon>
        <taxon>Basidiomycota</taxon>
        <taxon>Agaricomycotina</taxon>
        <taxon>Agaricomycetes</taxon>
        <taxon>Polyporales</taxon>
        <taxon>Fomitopsis</taxon>
    </lineage>
</organism>
<keyword evidence="3" id="KW-0804">Transcription</keyword>
<comment type="subcellular location">
    <subcellularLocation>
        <location evidence="1">Nucleus</location>
    </subcellularLocation>
</comment>
<evidence type="ECO:0000256" key="1">
    <source>
        <dbReference type="ARBA" id="ARBA00004123"/>
    </source>
</evidence>
<dbReference type="GO" id="GO:0005634">
    <property type="term" value="C:nucleus"/>
    <property type="evidence" value="ECO:0007669"/>
    <property type="project" value="UniProtKB-SubCell"/>
</dbReference>
<sequence length="145" mass="15694">MKKFEEGVFSDLRNLKPGVDACLEEPKVNARPLLPGLFSAHCIARTCGGARLCRFREDVCARARTADGIARRPSPSASARAYAHVCVQMLSRACGVEIWEMHNNRVAGRRDASSDTLVSSAIITAGLPVLATLARPCAQCNERLV</sequence>
<protein>
    <submittedName>
        <fullName evidence="6">Uncharacterized protein</fullName>
    </submittedName>
</protein>
<dbReference type="Proteomes" id="UP000076727">
    <property type="component" value="Unassembled WGS sequence"/>
</dbReference>
<proteinExistence type="inferred from homology"/>
<evidence type="ECO:0000256" key="2">
    <source>
        <dbReference type="ARBA" id="ARBA00023015"/>
    </source>
</evidence>
<evidence type="ECO:0000313" key="6">
    <source>
        <dbReference type="EMBL" id="KZT68630.1"/>
    </source>
</evidence>
<dbReference type="PANTHER" id="PTHR47427">
    <property type="entry name" value="PROTEIN STE12"/>
    <property type="match status" value="1"/>
</dbReference>